<feature type="transmembrane region" description="Helical" evidence="1">
    <location>
        <begin position="403"/>
        <end position="423"/>
    </location>
</feature>
<evidence type="ECO:0000313" key="2">
    <source>
        <dbReference type="EMBL" id="RMI29883.1"/>
    </source>
</evidence>
<name>A0A3M2L041_9NOCA</name>
<feature type="transmembrane region" description="Helical" evidence="1">
    <location>
        <begin position="171"/>
        <end position="189"/>
    </location>
</feature>
<dbReference type="Proteomes" id="UP000279275">
    <property type="component" value="Unassembled WGS sequence"/>
</dbReference>
<feature type="transmembrane region" description="Helical" evidence="1">
    <location>
        <begin position="259"/>
        <end position="275"/>
    </location>
</feature>
<reference evidence="2 3" key="1">
    <citation type="submission" date="2018-10" db="EMBL/GenBank/DDBJ databases">
        <title>Isolation from cow dung.</title>
        <authorList>
            <person name="Ling L."/>
        </authorList>
    </citation>
    <scope>NUCLEOTIDE SEQUENCE [LARGE SCALE GENOMIC DNA]</scope>
    <source>
        <strain evidence="2 3">NEAU-LL90</strain>
    </source>
</reference>
<gene>
    <name evidence="2" type="ORF">EBN03_24120</name>
</gene>
<feature type="transmembrane region" description="Helical" evidence="1">
    <location>
        <begin position="306"/>
        <end position="324"/>
    </location>
</feature>
<accession>A0A3M2L041</accession>
<feature type="transmembrane region" description="Helical" evidence="1">
    <location>
        <begin position="131"/>
        <end position="151"/>
    </location>
</feature>
<evidence type="ECO:0000256" key="1">
    <source>
        <dbReference type="SAM" id="Phobius"/>
    </source>
</evidence>
<evidence type="ECO:0008006" key="4">
    <source>
        <dbReference type="Google" id="ProtNLM"/>
    </source>
</evidence>
<feature type="transmembrane region" description="Helical" evidence="1">
    <location>
        <begin position="233"/>
        <end position="252"/>
    </location>
</feature>
<comment type="caution">
    <text evidence="2">The sequence shown here is derived from an EMBL/GenBank/DDBJ whole genome shotgun (WGS) entry which is preliminary data.</text>
</comment>
<keyword evidence="1" id="KW-0812">Transmembrane</keyword>
<feature type="transmembrane region" description="Helical" evidence="1">
    <location>
        <begin position="105"/>
        <end position="124"/>
    </location>
</feature>
<feature type="transmembrane region" description="Helical" evidence="1">
    <location>
        <begin position="330"/>
        <end position="347"/>
    </location>
</feature>
<proteinExistence type="predicted"/>
<sequence length="443" mass="44813">MVRTFARVVLTATAVAGTLLAGLAIIFPVGVPADRSTAATRTVVVFALPQSTAVGISVALGAALVLANLRRALISWGSALAGAAIMLANHTVFVAGTLGTSLTSLNYLDSTAGGLLLAGVTIGMRPGRAQFAGWVVGAIGAIWAGGTPPGTHFVGPSPTSRLVDWAGGESPPRSLMVLTIVLILVCAWFDRLRADLTPPTYELPVAPLLAGVAIVTQATTVPDWLTRHSHSDLAIALAVLAEILAISIAALLLPGRDGCLVLVVGAMSACAYAVQAPLAEGVVAVGLAALAAAAVLLALRRQNPNLAMGLGLAVAVFSALTYSASPENRLHAILLGVAMSVAGGYAFGSCRVTFRPVRVIALAVMYLPSVTSGLRAGRQPVFGPNDLNPDRGSITGAPPAGSAAPAIAGLAIALGCTVVLLLLQRLRPVTQPTATTTPVVADE</sequence>
<feature type="transmembrane region" description="Helical" evidence="1">
    <location>
        <begin position="43"/>
        <end position="67"/>
    </location>
</feature>
<feature type="transmembrane region" description="Helical" evidence="1">
    <location>
        <begin position="201"/>
        <end position="221"/>
    </location>
</feature>
<keyword evidence="1" id="KW-1133">Transmembrane helix</keyword>
<keyword evidence="3" id="KW-1185">Reference proteome</keyword>
<dbReference type="AlphaFoldDB" id="A0A3M2L041"/>
<protein>
    <recommendedName>
        <fullName evidence="4">MFS transporter</fullName>
    </recommendedName>
</protein>
<dbReference type="OrthoDB" id="4527232at2"/>
<organism evidence="2 3">
    <name type="scientific">Nocardia stercoris</name>
    <dbReference type="NCBI Taxonomy" id="2483361"/>
    <lineage>
        <taxon>Bacteria</taxon>
        <taxon>Bacillati</taxon>
        <taxon>Actinomycetota</taxon>
        <taxon>Actinomycetes</taxon>
        <taxon>Mycobacteriales</taxon>
        <taxon>Nocardiaceae</taxon>
        <taxon>Nocardia</taxon>
    </lineage>
</organism>
<feature type="transmembrane region" description="Helical" evidence="1">
    <location>
        <begin position="281"/>
        <end position="299"/>
    </location>
</feature>
<dbReference type="EMBL" id="RFFH01000012">
    <property type="protein sequence ID" value="RMI29883.1"/>
    <property type="molecule type" value="Genomic_DNA"/>
</dbReference>
<feature type="transmembrane region" description="Helical" evidence="1">
    <location>
        <begin position="79"/>
        <end position="99"/>
    </location>
</feature>
<keyword evidence="1" id="KW-0472">Membrane</keyword>
<feature type="transmembrane region" description="Helical" evidence="1">
    <location>
        <begin position="359"/>
        <end position="377"/>
    </location>
</feature>
<evidence type="ECO:0000313" key="3">
    <source>
        <dbReference type="Proteomes" id="UP000279275"/>
    </source>
</evidence>
<dbReference type="RefSeq" id="WP_122190396.1">
    <property type="nucleotide sequence ID" value="NZ_RFFH01000012.1"/>
</dbReference>